<evidence type="ECO:0000256" key="6">
    <source>
        <dbReference type="ARBA" id="ARBA00023004"/>
    </source>
</evidence>
<proteinExistence type="predicted"/>
<dbReference type="PROSITE" id="PS51471">
    <property type="entry name" value="FE2OG_OXY"/>
    <property type="match status" value="1"/>
</dbReference>
<evidence type="ECO:0000313" key="8">
    <source>
        <dbReference type="EMBL" id="MBC2768998.1"/>
    </source>
</evidence>
<dbReference type="GO" id="GO:0031418">
    <property type="term" value="F:L-ascorbic acid binding"/>
    <property type="evidence" value="ECO:0007669"/>
    <property type="project" value="UniProtKB-KW"/>
</dbReference>
<feature type="domain" description="Fe2OG dioxygenase" evidence="7">
    <location>
        <begin position="102"/>
        <end position="201"/>
    </location>
</feature>
<keyword evidence="2" id="KW-0479">Metal-binding</keyword>
<evidence type="ECO:0000256" key="4">
    <source>
        <dbReference type="ARBA" id="ARBA00022964"/>
    </source>
</evidence>
<dbReference type="PANTHER" id="PTHR12907">
    <property type="entry name" value="EGL NINE HOMOLOG-RELATED"/>
    <property type="match status" value="1"/>
</dbReference>
<protein>
    <submittedName>
        <fullName evidence="8">2OG-Fe(II) oxygenase</fullName>
    </submittedName>
</protein>
<evidence type="ECO:0000256" key="3">
    <source>
        <dbReference type="ARBA" id="ARBA00022896"/>
    </source>
</evidence>
<dbReference type="RefSeq" id="WP_185778806.1">
    <property type="nucleotide sequence ID" value="NZ_JACJUU010000002.1"/>
</dbReference>
<comment type="caution">
    <text evidence="8">The sequence shown here is derived from an EMBL/GenBank/DDBJ whole genome shotgun (WGS) entry which is preliminary data.</text>
</comment>
<keyword evidence="5" id="KW-0560">Oxidoreductase</keyword>
<dbReference type="Gene3D" id="2.60.120.620">
    <property type="entry name" value="q2cbj1_9rhob like domain"/>
    <property type="match status" value="1"/>
</dbReference>
<dbReference type="AlphaFoldDB" id="A0A842HN46"/>
<keyword evidence="6" id="KW-0408">Iron</keyword>
<dbReference type="EMBL" id="JACJUU010000002">
    <property type="protein sequence ID" value="MBC2768998.1"/>
    <property type="molecule type" value="Genomic_DNA"/>
</dbReference>
<organism evidence="8 9">
    <name type="scientific">Pusillimonas minor</name>
    <dbReference type="NCBI Taxonomy" id="2697024"/>
    <lineage>
        <taxon>Bacteria</taxon>
        <taxon>Pseudomonadati</taxon>
        <taxon>Pseudomonadota</taxon>
        <taxon>Betaproteobacteria</taxon>
        <taxon>Burkholderiales</taxon>
        <taxon>Alcaligenaceae</taxon>
        <taxon>Pusillimonas</taxon>
    </lineage>
</organism>
<dbReference type="PANTHER" id="PTHR12907:SF26">
    <property type="entry name" value="HIF PROLYL HYDROXYLASE, ISOFORM C"/>
    <property type="match status" value="1"/>
</dbReference>
<dbReference type="Proteomes" id="UP000545386">
    <property type="component" value="Unassembled WGS sequence"/>
</dbReference>
<dbReference type="GO" id="GO:0008198">
    <property type="term" value="F:ferrous iron binding"/>
    <property type="evidence" value="ECO:0007669"/>
    <property type="project" value="TreeGrafter"/>
</dbReference>
<evidence type="ECO:0000313" key="9">
    <source>
        <dbReference type="Proteomes" id="UP000545386"/>
    </source>
</evidence>
<dbReference type="Pfam" id="PF13640">
    <property type="entry name" value="2OG-FeII_Oxy_3"/>
    <property type="match status" value="1"/>
</dbReference>
<dbReference type="InterPro" id="IPR005123">
    <property type="entry name" value="Oxoglu/Fe-dep_dioxygenase_dom"/>
</dbReference>
<evidence type="ECO:0000256" key="1">
    <source>
        <dbReference type="ARBA" id="ARBA00001961"/>
    </source>
</evidence>
<keyword evidence="3" id="KW-0847">Vitamin C</keyword>
<evidence type="ECO:0000256" key="2">
    <source>
        <dbReference type="ARBA" id="ARBA00022723"/>
    </source>
</evidence>
<reference evidence="8 9" key="1">
    <citation type="submission" date="2020-08" db="EMBL/GenBank/DDBJ databases">
        <title>Paraeoetvoesia sp. YC-7-48 draft genome sequence.</title>
        <authorList>
            <person name="Yao L."/>
        </authorList>
    </citation>
    <scope>NUCLEOTIDE SEQUENCE [LARGE SCALE GENOMIC DNA]</scope>
    <source>
        <strain evidence="9">YC-7-48</strain>
    </source>
</reference>
<evidence type="ECO:0000259" key="7">
    <source>
        <dbReference type="PROSITE" id="PS51471"/>
    </source>
</evidence>
<dbReference type="InterPro" id="IPR006620">
    <property type="entry name" value="Pro_4_hyd_alph"/>
</dbReference>
<sequence length="207" mass="23931">MIALPDQLFTSLETSGWAMSDAVIPVEWRHSLKEVSQTLFEAGQFHDALIGQHASRQKNTDIRGDSICWVDPHLPPYVTHPFFLFLADLRQTLNQTYFLGLRSEELHFARYGSGYGYKKHLDQHRNCPHRKISVVLYLNDDWGTDDGGELCLYEEGNAGLERVTRLLPTPGRFVMFRSDQIWHEVLPTRKTRWSLTGWFRDDQPIAG</sequence>
<dbReference type="SMART" id="SM00702">
    <property type="entry name" value="P4Hc"/>
    <property type="match status" value="1"/>
</dbReference>
<keyword evidence="4" id="KW-0223">Dioxygenase</keyword>
<evidence type="ECO:0000256" key="5">
    <source>
        <dbReference type="ARBA" id="ARBA00023002"/>
    </source>
</evidence>
<dbReference type="InterPro" id="IPR044862">
    <property type="entry name" value="Pro_4_hyd_alph_FE2OG_OXY"/>
</dbReference>
<accession>A0A842HN46</accession>
<keyword evidence="9" id="KW-1185">Reference proteome</keyword>
<name>A0A842HN46_9BURK</name>
<comment type="cofactor">
    <cofactor evidence="1">
        <name>L-ascorbate</name>
        <dbReference type="ChEBI" id="CHEBI:38290"/>
    </cofactor>
</comment>
<gene>
    <name evidence="8" type="ORF">GTU67_03600</name>
</gene>
<dbReference type="GO" id="GO:0031543">
    <property type="term" value="F:peptidyl-proline dioxygenase activity"/>
    <property type="evidence" value="ECO:0007669"/>
    <property type="project" value="TreeGrafter"/>
</dbReference>
<dbReference type="InterPro" id="IPR051559">
    <property type="entry name" value="HIF_prolyl_hydroxylases"/>
</dbReference>
<dbReference type="GO" id="GO:0071456">
    <property type="term" value="P:cellular response to hypoxia"/>
    <property type="evidence" value="ECO:0007669"/>
    <property type="project" value="TreeGrafter"/>
</dbReference>